<feature type="domain" description="Histidine kinase/HSP90-like ATPase" evidence="10">
    <location>
        <begin position="304"/>
        <end position="396"/>
    </location>
</feature>
<dbReference type="EMBL" id="JACHNH010000001">
    <property type="protein sequence ID" value="MBB4765274.1"/>
    <property type="molecule type" value="Genomic_DNA"/>
</dbReference>
<keyword evidence="7" id="KW-0067">ATP-binding</keyword>
<evidence type="ECO:0000256" key="4">
    <source>
        <dbReference type="ARBA" id="ARBA00022679"/>
    </source>
</evidence>
<evidence type="ECO:0000256" key="7">
    <source>
        <dbReference type="ARBA" id="ARBA00022840"/>
    </source>
</evidence>
<dbReference type="Gene3D" id="3.30.565.10">
    <property type="entry name" value="Histidine kinase-like ATPase, C-terminal domain"/>
    <property type="match status" value="1"/>
</dbReference>
<keyword evidence="4" id="KW-0808">Transferase</keyword>
<name>A0A7W7MT63_9ACTN</name>
<dbReference type="SMART" id="SM00387">
    <property type="entry name" value="HATPase_c"/>
    <property type="match status" value="1"/>
</dbReference>
<evidence type="ECO:0000256" key="5">
    <source>
        <dbReference type="ARBA" id="ARBA00022741"/>
    </source>
</evidence>
<dbReference type="GO" id="GO:0005524">
    <property type="term" value="F:ATP binding"/>
    <property type="evidence" value="ECO:0007669"/>
    <property type="project" value="UniProtKB-KW"/>
</dbReference>
<dbReference type="Gene3D" id="1.20.5.1930">
    <property type="match status" value="1"/>
</dbReference>
<evidence type="ECO:0000313" key="11">
    <source>
        <dbReference type="EMBL" id="MBB4765274.1"/>
    </source>
</evidence>
<keyword evidence="5" id="KW-0547">Nucleotide-binding</keyword>
<proteinExistence type="predicted"/>
<keyword evidence="6 11" id="KW-0418">Kinase</keyword>
<keyword evidence="8" id="KW-0902">Two-component regulatory system</keyword>
<keyword evidence="9" id="KW-0812">Transmembrane</keyword>
<dbReference type="GO" id="GO:0046983">
    <property type="term" value="F:protein dimerization activity"/>
    <property type="evidence" value="ECO:0007669"/>
    <property type="project" value="InterPro"/>
</dbReference>
<dbReference type="InterPro" id="IPR036890">
    <property type="entry name" value="HATPase_C_sf"/>
</dbReference>
<keyword evidence="12" id="KW-1185">Reference proteome</keyword>
<sequence length="397" mass="41920">MDVVGPLRRVLAGPDHRPPATASRRWARTRSYGAPLAVLALLGLGLANAQYWLDNRPMNGLVAGLLSAWSVLPVVVAVRRPLLAWRIAYPLLFLGTVGANAREPWPWTTVQILGFLFVFATLALREDSGVIGIVTALNIVPVFLFAPRANAWGVALLLVAIALAGDMVSRRRRSRQALAEQSELTEVEKARRAVLEERARIAREMHDVVAHHMSMIAVQAETAPYRVTGLSPPALAEFTTIASGARAALTDMRRLLGVLRAENDESPRAPQPGLAEVTTLVETARRAGVTVALDGHEPADVPEAVGLAAYRIVQEALANAARHAPGGPVRVSVRGGPGLLVVEVANGPGSPAPAPGGPGHGLIGMRERAALLGGVLEAGPSPDGGYRVEARLPLAEG</sequence>
<evidence type="ECO:0000256" key="2">
    <source>
        <dbReference type="ARBA" id="ARBA00012438"/>
    </source>
</evidence>
<comment type="catalytic activity">
    <reaction evidence="1">
        <text>ATP + protein L-histidine = ADP + protein N-phospho-L-histidine.</text>
        <dbReference type="EC" id="2.7.13.3"/>
    </reaction>
</comment>
<feature type="transmembrane region" description="Helical" evidence="9">
    <location>
        <begin position="105"/>
        <end position="124"/>
    </location>
</feature>
<dbReference type="EC" id="2.7.13.3" evidence="2"/>
<evidence type="ECO:0000313" key="12">
    <source>
        <dbReference type="Proteomes" id="UP000578112"/>
    </source>
</evidence>
<feature type="transmembrane region" description="Helical" evidence="9">
    <location>
        <begin position="83"/>
        <end position="99"/>
    </location>
</feature>
<dbReference type="GO" id="GO:0000155">
    <property type="term" value="F:phosphorelay sensor kinase activity"/>
    <property type="evidence" value="ECO:0007669"/>
    <property type="project" value="InterPro"/>
</dbReference>
<feature type="transmembrane region" description="Helical" evidence="9">
    <location>
        <begin position="152"/>
        <end position="169"/>
    </location>
</feature>
<feature type="transmembrane region" description="Helical" evidence="9">
    <location>
        <begin position="58"/>
        <end position="76"/>
    </location>
</feature>
<evidence type="ECO:0000256" key="8">
    <source>
        <dbReference type="ARBA" id="ARBA00023012"/>
    </source>
</evidence>
<evidence type="ECO:0000256" key="9">
    <source>
        <dbReference type="SAM" id="Phobius"/>
    </source>
</evidence>
<accession>A0A7W7MT63</accession>
<dbReference type="GO" id="GO:0016020">
    <property type="term" value="C:membrane"/>
    <property type="evidence" value="ECO:0007669"/>
    <property type="project" value="InterPro"/>
</dbReference>
<dbReference type="RefSeq" id="WP_184996355.1">
    <property type="nucleotide sequence ID" value="NZ_BOMK01000032.1"/>
</dbReference>
<keyword evidence="9" id="KW-1133">Transmembrane helix</keyword>
<keyword evidence="9" id="KW-0472">Membrane</keyword>
<dbReference type="PANTHER" id="PTHR24421">
    <property type="entry name" value="NITRATE/NITRITE SENSOR PROTEIN NARX-RELATED"/>
    <property type="match status" value="1"/>
</dbReference>
<dbReference type="AlphaFoldDB" id="A0A7W7MT63"/>
<dbReference type="Pfam" id="PF07730">
    <property type="entry name" value="HisKA_3"/>
    <property type="match status" value="1"/>
</dbReference>
<dbReference type="InterPro" id="IPR050482">
    <property type="entry name" value="Sensor_HK_TwoCompSys"/>
</dbReference>
<dbReference type="Pfam" id="PF02518">
    <property type="entry name" value="HATPase_c"/>
    <property type="match status" value="1"/>
</dbReference>
<reference evidence="11 12" key="1">
    <citation type="submission" date="2020-08" db="EMBL/GenBank/DDBJ databases">
        <title>Sequencing the genomes of 1000 actinobacteria strains.</title>
        <authorList>
            <person name="Klenk H.-P."/>
        </authorList>
    </citation>
    <scope>NUCLEOTIDE SEQUENCE [LARGE SCALE GENOMIC DNA]</scope>
    <source>
        <strain evidence="11 12">DSM 43149</strain>
    </source>
</reference>
<evidence type="ECO:0000256" key="3">
    <source>
        <dbReference type="ARBA" id="ARBA00022553"/>
    </source>
</evidence>
<evidence type="ECO:0000259" key="10">
    <source>
        <dbReference type="SMART" id="SM00387"/>
    </source>
</evidence>
<dbReference type="PANTHER" id="PTHR24421:SF10">
    <property type="entry name" value="NITRATE_NITRITE SENSOR PROTEIN NARQ"/>
    <property type="match status" value="1"/>
</dbReference>
<evidence type="ECO:0000256" key="6">
    <source>
        <dbReference type="ARBA" id="ARBA00022777"/>
    </source>
</evidence>
<dbReference type="CDD" id="cd16917">
    <property type="entry name" value="HATPase_UhpB-NarQ-NarX-like"/>
    <property type="match status" value="1"/>
</dbReference>
<organism evidence="11 12">
    <name type="scientific">Actinoplanes digitatis</name>
    <dbReference type="NCBI Taxonomy" id="1868"/>
    <lineage>
        <taxon>Bacteria</taxon>
        <taxon>Bacillati</taxon>
        <taxon>Actinomycetota</taxon>
        <taxon>Actinomycetes</taxon>
        <taxon>Micromonosporales</taxon>
        <taxon>Micromonosporaceae</taxon>
        <taxon>Actinoplanes</taxon>
    </lineage>
</organism>
<dbReference type="Proteomes" id="UP000578112">
    <property type="component" value="Unassembled WGS sequence"/>
</dbReference>
<dbReference type="InterPro" id="IPR003594">
    <property type="entry name" value="HATPase_dom"/>
</dbReference>
<feature type="transmembrane region" description="Helical" evidence="9">
    <location>
        <begin position="32"/>
        <end position="52"/>
    </location>
</feature>
<gene>
    <name evidence="11" type="ORF">BJ971_005830</name>
</gene>
<protein>
    <recommendedName>
        <fullName evidence="2">histidine kinase</fullName>
        <ecNumber evidence="2">2.7.13.3</ecNumber>
    </recommendedName>
</protein>
<feature type="transmembrane region" description="Helical" evidence="9">
    <location>
        <begin position="129"/>
        <end position="146"/>
    </location>
</feature>
<dbReference type="SUPFAM" id="SSF55874">
    <property type="entry name" value="ATPase domain of HSP90 chaperone/DNA topoisomerase II/histidine kinase"/>
    <property type="match status" value="1"/>
</dbReference>
<comment type="caution">
    <text evidence="11">The sequence shown here is derived from an EMBL/GenBank/DDBJ whole genome shotgun (WGS) entry which is preliminary data.</text>
</comment>
<keyword evidence="3" id="KW-0597">Phosphoprotein</keyword>
<evidence type="ECO:0000256" key="1">
    <source>
        <dbReference type="ARBA" id="ARBA00000085"/>
    </source>
</evidence>
<dbReference type="InterPro" id="IPR011712">
    <property type="entry name" value="Sig_transdc_His_kin_sub3_dim/P"/>
</dbReference>